<evidence type="ECO:0000256" key="20">
    <source>
        <dbReference type="SAM" id="Phobius"/>
    </source>
</evidence>
<keyword evidence="11 19" id="KW-0067">ATP-binding</keyword>
<dbReference type="SUPFAM" id="SSF56112">
    <property type="entry name" value="Protein kinase-like (PK-like)"/>
    <property type="match status" value="2"/>
</dbReference>
<feature type="chain" id="PRO_5041992196" description="non-specific serine/threonine protein kinase" evidence="21">
    <location>
        <begin position="25"/>
        <end position="1347"/>
    </location>
</feature>
<dbReference type="EMBL" id="JAQIZT010000003">
    <property type="protein sequence ID" value="KAJ7005185.1"/>
    <property type="molecule type" value="Genomic_DNA"/>
</dbReference>
<comment type="caution">
    <text evidence="24">The sequence shown here is derived from an EMBL/GenBank/DDBJ whole genome shotgun (WGS) entry which is preliminary data.</text>
</comment>
<dbReference type="PANTHER" id="PTHR47976">
    <property type="entry name" value="G-TYPE LECTIN S-RECEPTOR-LIKE SERINE/THREONINE-PROTEIN KINASE SD2-5"/>
    <property type="match status" value="1"/>
</dbReference>
<evidence type="ECO:0000256" key="8">
    <source>
        <dbReference type="ARBA" id="ARBA00022734"/>
    </source>
</evidence>
<evidence type="ECO:0000313" key="24">
    <source>
        <dbReference type="EMBL" id="KAJ7005185.1"/>
    </source>
</evidence>
<comment type="subcellular location">
    <subcellularLocation>
        <location evidence="1">Membrane</location>
        <topology evidence="1">Single-pass type I membrane protein</topology>
    </subcellularLocation>
</comment>
<feature type="transmembrane region" description="Helical" evidence="20">
    <location>
        <begin position="405"/>
        <end position="431"/>
    </location>
</feature>
<dbReference type="Proteomes" id="UP001164929">
    <property type="component" value="Chromosome 3"/>
</dbReference>
<dbReference type="FunFam" id="2.90.10.30:FF:000001">
    <property type="entry name" value="Serine/threonine-protein kinase"/>
    <property type="match status" value="1"/>
</dbReference>
<evidence type="ECO:0000256" key="1">
    <source>
        <dbReference type="ARBA" id="ARBA00004479"/>
    </source>
</evidence>
<feature type="domain" description="Bulb-type lectin" evidence="23">
    <location>
        <begin position="19"/>
        <end position="147"/>
    </location>
</feature>
<evidence type="ECO:0000256" key="5">
    <source>
        <dbReference type="ARBA" id="ARBA00022679"/>
    </source>
</evidence>
<evidence type="ECO:0000256" key="17">
    <source>
        <dbReference type="ARBA" id="ARBA00047899"/>
    </source>
</evidence>
<dbReference type="FunFam" id="2.90.10.10:FF:000024">
    <property type="entry name" value="Uncharacterized protein"/>
    <property type="match status" value="1"/>
</dbReference>
<keyword evidence="12 20" id="KW-1133">Transmembrane helix</keyword>
<comment type="catalytic activity">
    <reaction evidence="18">
        <text>L-seryl-[protein] + ATP = O-phospho-L-seryl-[protein] + ADP + H(+)</text>
        <dbReference type="Rhea" id="RHEA:17989"/>
        <dbReference type="Rhea" id="RHEA-COMP:9863"/>
        <dbReference type="Rhea" id="RHEA-COMP:11604"/>
        <dbReference type="ChEBI" id="CHEBI:15378"/>
        <dbReference type="ChEBI" id="CHEBI:29999"/>
        <dbReference type="ChEBI" id="CHEBI:30616"/>
        <dbReference type="ChEBI" id="CHEBI:83421"/>
        <dbReference type="ChEBI" id="CHEBI:456216"/>
        <dbReference type="EC" id="2.7.11.1"/>
    </reaction>
</comment>
<evidence type="ECO:0000256" key="19">
    <source>
        <dbReference type="PROSITE-ProRule" id="PRU10141"/>
    </source>
</evidence>
<sequence>MDFQLPYCFFFLLLLLPFSSNGQAHSNISLGSSLTAATDNLPWTSPSGEFAFGFQQVGDAGYLLAIWFNKIPERTIVWSANRNDLVQGGSRVQLTEDGELVLNDQSGRQIWSSPQSGGSGAAYAAMLDTGNFVSFDDPTDTLLPTQNLNSGAQLIAPYLEKNYSDGRFKFILQADGNLILYTTHYPLNTSNFAYWSTQSSIVSMQDLYLRATLDYDGVLRQYVYPKTASSSRSRAMAWTTLSNSIPSNICLRIGGQVGSGACGFNSYCRLGDDQRPSCKCPPGYTFFDPNDERKGCKKDFISQDCDHPSQEIDSFEIEEMPNTNWPFNDYEMFASEGEDWCRQACLSDCYCDVAIYNTAGQCWMKRVPLSNGVIGPSVAGKALIKVRKGNSTAGSSAKKCDRSNLITTGSVLLGSSIFLIVLSLLGIYVFFSRWNRRQQKMIPQQRLMPDMNMQNFTYSELERATGGFKEELGRGAFGTVYKGVLANEDKPLIAVKKLDKMAGEGDKEFNTEVKVIGRTNHKNLVQLVGFCNEGQHRLLVYEYMSNGSLANFLFGDSRPNCFGILFLELVCCRKNFEINAMQEHQIVLADWACDCLKEGKLNLLGEEDEEAMEDMKRVERFVMTYRNISLGSSLTAGSDNLSWTSPSGDFSFGFQQVGGQIWSPVFGGSGAAYAAMLDTGNFVVASQAGANLWQSFDEPTDTLLPTQNLNSGAQLIAPYLEKNYSDGRFKFILQADGNLILYTTHYPLTTSNFAYWSTPSSIGSGYQVVFNQSGYMYLVATNGTVLNPVFSNSVSIQDLYLRATLDYDGVLRQYVYPKTASSSRSRAMAWTTLSNSIPSNICMRIGGPVGSGACGFNSYCRLGDDQRPSCKCPPGYTFFDPNDERKGCKKNFISQDCDHPSQEIDSFEIEEMPNTNWPFNDYEMFQPVGEDWCRQACLSDCYCDVTIYNTAGQCWMKRAPLSNGVTGPSVAGKALIKVRKGNSTAGSSAKKCDRSNLITTGSVLLGSSIFLIVLSLLGIYVFFSRWNRQRKNTIPQQRLMPDMNMQNFTYSELERATGGFKEELGRGAFGTVYKGVLAEEDKPLIAVKKLDKMAGEGDKEFNTEVKVIGRTNHKNLVQLVGFCNEGEHRLLVYEYMSNGSLANFLFGDSRPNWYRRMQIAFDIARGLLYLHEECSCQIIHCDIKPQNILLDKSFRARISDFGLAKLLKTDQTKTTTAIRGTKGYVALEWFKNLPVTTKVDTYSFGILLLELVCCRKNFEINALQEHQVVLADWACDCLKEGKLGLLVEEDEEATEDMKTVERFVMVAIWCIQDDPSLRPGMKKVVQMLEGAVQVSIPPDLSSFISTI</sequence>
<dbReference type="PROSITE" id="PS50927">
    <property type="entry name" value="BULB_LECTIN"/>
    <property type="match status" value="1"/>
</dbReference>
<dbReference type="InterPro" id="IPR036426">
    <property type="entry name" value="Bulb-type_lectin_dom_sf"/>
</dbReference>
<feature type="binding site" evidence="19">
    <location>
        <position position="497"/>
    </location>
    <ligand>
        <name>ATP</name>
        <dbReference type="ChEBI" id="CHEBI:30616"/>
    </ligand>
</feature>
<dbReference type="GO" id="GO:0005524">
    <property type="term" value="F:ATP binding"/>
    <property type="evidence" value="ECO:0007669"/>
    <property type="project" value="UniProtKB-UniRule"/>
</dbReference>
<dbReference type="PROSITE" id="PS00108">
    <property type="entry name" value="PROTEIN_KINASE_ST"/>
    <property type="match status" value="1"/>
</dbReference>
<keyword evidence="9 19" id="KW-0547">Nucleotide-binding</keyword>
<evidence type="ECO:0000256" key="7">
    <source>
        <dbReference type="ARBA" id="ARBA00022729"/>
    </source>
</evidence>
<evidence type="ECO:0000256" key="2">
    <source>
        <dbReference type="ARBA" id="ARBA00012513"/>
    </source>
</evidence>
<dbReference type="FunFam" id="3.30.200.20:FF:000059">
    <property type="entry name" value="S-receptor-like serine/threonine-protein kinase"/>
    <property type="match status" value="2"/>
</dbReference>
<dbReference type="GO" id="GO:0030246">
    <property type="term" value="F:carbohydrate binding"/>
    <property type="evidence" value="ECO:0007669"/>
    <property type="project" value="UniProtKB-KW"/>
</dbReference>
<protein>
    <recommendedName>
        <fullName evidence="2">non-specific serine/threonine protein kinase</fullName>
        <ecNumber evidence="2">2.7.11.1</ecNumber>
    </recommendedName>
</protein>
<reference evidence="24" key="1">
    <citation type="journal article" date="2023" name="Mol. Ecol. Resour.">
        <title>Chromosome-level genome assembly of a triploid poplar Populus alba 'Berolinensis'.</title>
        <authorList>
            <person name="Chen S."/>
            <person name="Yu Y."/>
            <person name="Wang X."/>
            <person name="Wang S."/>
            <person name="Zhang T."/>
            <person name="Zhou Y."/>
            <person name="He R."/>
            <person name="Meng N."/>
            <person name="Wang Y."/>
            <person name="Liu W."/>
            <person name="Liu Z."/>
            <person name="Liu J."/>
            <person name="Guo Q."/>
            <person name="Huang H."/>
            <person name="Sederoff R.R."/>
            <person name="Wang G."/>
            <person name="Qu G."/>
            <person name="Chen S."/>
        </authorList>
    </citation>
    <scope>NUCLEOTIDE SEQUENCE</scope>
    <source>
        <strain evidence="24">SC-2020</strain>
    </source>
</reference>
<evidence type="ECO:0000256" key="21">
    <source>
        <dbReference type="SAM" id="SignalP"/>
    </source>
</evidence>
<evidence type="ECO:0000256" key="11">
    <source>
        <dbReference type="ARBA" id="ARBA00022840"/>
    </source>
</evidence>
<evidence type="ECO:0000256" key="3">
    <source>
        <dbReference type="ARBA" id="ARBA00022527"/>
    </source>
</evidence>
<organism evidence="24 25">
    <name type="scientific">Populus alba x Populus x berolinensis</name>
    <dbReference type="NCBI Taxonomy" id="444605"/>
    <lineage>
        <taxon>Eukaryota</taxon>
        <taxon>Viridiplantae</taxon>
        <taxon>Streptophyta</taxon>
        <taxon>Embryophyta</taxon>
        <taxon>Tracheophyta</taxon>
        <taxon>Spermatophyta</taxon>
        <taxon>Magnoliopsida</taxon>
        <taxon>eudicotyledons</taxon>
        <taxon>Gunneridae</taxon>
        <taxon>Pentapetalae</taxon>
        <taxon>rosids</taxon>
        <taxon>fabids</taxon>
        <taxon>Malpighiales</taxon>
        <taxon>Salicaceae</taxon>
        <taxon>Saliceae</taxon>
        <taxon>Populus</taxon>
    </lineage>
</organism>
<dbReference type="InterPro" id="IPR000719">
    <property type="entry name" value="Prot_kinase_dom"/>
</dbReference>
<keyword evidence="3" id="KW-0723">Serine/threonine-protein kinase</keyword>
<dbReference type="InterPro" id="IPR008271">
    <property type="entry name" value="Ser/Thr_kinase_AS"/>
</dbReference>
<evidence type="ECO:0000256" key="16">
    <source>
        <dbReference type="ARBA" id="ARBA00023180"/>
    </source>
</evidence>
<dbReference type="InterPro" id="IPR017441">
    <property type="entry name" value="Protein_kinase_ATP_BS"/>
</dbReference>
<dbReference type="FunFam" id="2.90.10.10:FF:000013">
    <property type="entry name" value="G-type lectin S-receptor-like serine/threonine-protein kinase LECRK1"/>
    <property type="match status" value="1"/>
</dbReference>
<comment type="catalytic activity">
    <reaction evidence="17">
        <text>L-threonyl-[protein] + ATP = O-phospho-L-threonyl-[protein] + ADP + H(+)</text>
        <dbReference type="Rhea" id="RHEA:46608"/>
        <dbReference type="Rhea" id="RHEA-COMP:11060"/>
        <dbReference type="Rhea" id="RHEA-COMP:11605"/>
        <dbReference type="ChEBI" id="CHEBI:15378"/>
        <dbReference type="ChEBI" id="CHEBI:30013"/>
        <dbReference type="ChEBI" id="CHEBI:30616"/>
        <dbReference type="ChEBI" id="CHEBI:61977"/>
        <dbReference type="ChEBI" id="CHEBI:456216"/>
        <dbReference type="EC" id="2.7.11.1"/>
    </reaction>
</comment>
<gene>
    <name evidence="24" type="ORF">NC653_009868</name>
</gene>
<dbReference type="InterPro" id="IPR051343">
    <property type="entry name" value="G-type_lectin_kinases/EP1-like"/>
</dbReference>
<dbReference type="Pfam" id="PF07714">
    <property type="entry name" value="PK_Tyr_Ser-Thr"/>
    <property type="match status" value="1"/>
</dbReference>
<dbReference type="GO" id="GO:0004674">
    <property type="term" value="F:protein serine/threonine kinase activity"/>
    <property type="evidence" value="ECO:0007669"/>
    <property type="project" value="UniProtKB-KW"/>
</dbReference>
<dbReference type="FunFam" id="2.90.10.30:FF:000003">
    <property type="entry name" value="Os04g0303100 protein"/>
    <property type="match status" value="1"/>
</dbReference>
<evidence type="ECO:0000256" key="6">
    <source>
        <dbReference type="ARBA" id="ARBA00022692"/>
    </source>
</evidence>
<dbReference type="SMART" id="SM00108">
    <property type="entry name" value="B_lectin"/>
    <property type="match status" value="1"/>
</dbReference>
<feature type="domain" description="Protein kinase" evidence="22">
    <location>
        <begin position="1058"/>
        <end position="1344"/>
    </location>
</feature>
<evidence type="ECO:0000256" key="4">
    <source>
        <dbReference type="ARBA" id="ARBA00022536"/>
    </source>
</evidence>
<dbReference type="GO" id="GO:0016020">
    <property type="term" value="C:membrane"/>
    <property type="evidence" value="ECO:0007669"/>
    <property type="project" value="UniProtKB-SubCell"/>
</dbReference>
<evidence type="ECO:0000256" key="18">
    <source>
        <dbReference type="ARBA" id="ARBA00048679"/>
    </source>
</evidence>
<dbReference type="PANTHER" id="PTHR47976:SF47">
    <property type="entry name" value="RECEPTOR-LIKE SERINE_THREONINE-PROTEIN KINASE"/>
    <property type="match status" value="1"/>
</dbReference>
<evidence type="ECO:0000313" key="25">
    <source>
        <dbReference type="Proteomes" id="UP001164929"/>
    </source>
</evidence>
<evidence type="ECO:0000259" key="23">
    <source>
        <dbReference type="PROSITE" id="PS50927"/>
    </source>
</evidence>
<dbReference type="PROSITE" id="PS50011">
    <property type="entry name" value="PROTEIN_KINASE_DOM"/>
    <property type="match status" value="2"/>
</dbReference>
<dbReference type="CDD" id="cd01098">
    <property type="entry name" value="PAN_AP_plant"/>
    <property type="match status" value="2"/>
</dbReference>
<evidence type="ECO:0000256" key="9">
    <source>
        <dbReference type="ARBA" id="ARBA00022741"/>
    </source>
</evidence>
<dbReference type="EC" id="2.7.11.1" evidence="2"/>
<dbReference type="Gene3D" id="2.90.10.10">
    <property type="entry name" value="Bulb-type lectin domain"/>
    <property type="match status" value="4"/>
</dbReference>
<feature type="transmembrane region" description="Helical" evidence="20">
    <location>
        <begin position="997"/>
        <end position="1023"/>
    </location>
</feature>
<dbReference type="InterPro" id="IPR001245">
    <property type="entry name" value="Ser-Thr/Tyr_kinase_cat_dom"/>
</dbReference>
<dbReference type="Gene3D" id="1.10.510.10">
    <property type="entry name" value="Transferase(Phosphotransferase) domain 1"/>
    <property type="match status" value="1"/>
</dbReference>
<dbReference type="InterPro" id="IPR001480">
    <property type="entry name" value="Bulb-type_lectin_dom"/>
</dbReference>
<dbReference type="SMART" id="SM00220">
    <property type="entry name" value="S_TKc"/>
    <property type="match status" value="1"/>
</dbReference>
<evidence type="ECO:0000256" key="14">
    <source>
        <dbReference type="ARBA" id="ARBA00023157"/>
    </source>
</evidence>
<feature type="signal peptide" evidence="21">
    <location>
        <begin position="1"/>
        <end position="24"/>
    </location>
</feature>
<dbReference type="SUPFAM" id="SSF51110">
    <property type="entry name" value="alpha-D-mannose-specific plant lectins"/>
    <property type="match status" value="3"/>
</dbReference>
<dbReference type="InterPro" id="IPR011009">
    <property type="entry name" value="Kinase-like_dom_sf"/>
</dbReference>
<evidence type="ECO:0000256" key="12">
    <source>
        <dbReference type="ARBA" id="ARBA00022989"/>
    </source>
</evidence>
<evidence type="ECO:0000256" key="10">
    <source>
        <dbReference type="ARBA" id="ARBA00022777"/>
    </source>
</evidence>
<dbReference type="Gene3D" id="3.30.200.20">
    <property type="entry name" value="Phosphorylase Kinase, domain 1"/>
    <property type="match status" value="2"/>
</dbReference>
<accession>A0AAD6RB94</accession>
<dbReference type="Pfam" id="PF01453">
    <property type="entry name" value="B_lectin"/>
    <property type="match status" value="2"/>
</dbReference>
<name>A0AAD6RB94_9ROSI</name>
<dbReference type="FunFam" id="1.10.510.10:FF:000237">
    <property type="entry name" value="G-type lectin S-receptor-like serine/threonine-protein kinase"/>
    <property type="match status" value="1"/>
</dbReference>
<evidence type="ECO:0000256" key="13">
    <source>
        <dbReference type="ARBA" id="ARBA00023136"/>
    </source>
</evidence>
<evidence type="ECO:0000259" key="22">
    <source>
        <dbReference type="PROSITE" id="PS50011"/>
    </source>
</evidence>
<dbReference type="CDD" id="cd00028">
    <property type="entry name" value="B_lectin"/>
    <property type="match status" value="1"/>
</dbReference>
<keyword evidence="5" id="KW-0808">Transferase</keyword>
<feature type="domain" description="Protein kinase" evidence="22">
    <location>
        <begin position="466"/>
        <end position="838"/>
    </location>
</feature>
<dbReference type="Pfam" id="PF00069">
    <property type="entry name" value="Pkinase"/>
    <property type="match status" value="1"/>
</dbReference>
<keyword evidence="8" id="KW-0430">Lectin</keyword>
<keyword evidence="10" id="KW-0418">Kinase</keyword>
<evidence type="ECO:0000256" key="15">
    <source>
        <dbReference type="ARBA" id="ARBA00023170"/>
    </source>
</evidence>
<feature type="binding site" evidence="19">
    <location>
        <position position="1089"/>
    </location>
    <ligand>
        <name>ATP</name>
        <dbReference type="ChEBI" id="CHEBI:30616"/>
    </ligand>
</feature>
<keyword evidence="13 20" id="KW-0472">Membrane</keyword>
<keyword evidence="14" id="KW-1015">Disulfide bond</keyword>
<keyword evidence="15" id="KW-0675">Receptor</keyword>
<dbReference type="PROSITE" id="PS00107">
    <property type="entry name" value="PROTEIN_KINASE_ATP"/>
    <property type="match status" value="2"/>
</dbReference>
<proteinExistence type="predicted"/>
<keyword evidence="6 20" id="KW-0812">Transmembrane</keyword>
<keyword evidence="7 21" id="KW-0732">Signal</keyword>
<keyword evidence="25" id="KW-1185">Reference proteome</keyword>
<keyword evidence="4" id="KW-0245">EGF-like domain</keyword>
<keyword evidence="16" id="KW-0325">Glycoprotein</keyword>
<dbReference type="CDD" id="cd14066">
    <property type="entry name" value="STKc_IRAK"/>
    <property type="match status" value="1"/>
</dbReference>